<dbReference type="EMBL" id="AMCI01004756">
    <property type="protein sequence ID" value="EJW97445.1"/>
    <property type="molecule type" value="Genomic_DNA"/>
</dbReference>
<feature type="domain" description="Thiamin pyrophosphokinase catalytic" evidence="5">
    <location>
        <begin position="29"/>
        <end position="131"/>
    </location>
</feature>
<keyword evidence="3 7" id="KW-0418">Kinase</keyword>
<dbReference type="CDD" id="cd07995">
    <property type="entry name" value="TPK"/>
    <property type="match status" value="1"/>
</dbReference>
<reference evidence="7" key="1">
    <citation type="journal article" date="2012" name="PLoS ONE">
        <title>Gene sets for utilization of primary and secondary nutrition supplies in the distal gut of endangered iberian lynx.</title>
        <authorList>
            <person name="Alcaide M."/>
            <person name="Messina E."/>
            <person name="Richter M."/>
            <person name="Bargiela R."/>
            <person name="Peplies J."/>
            <person name="Huws S.A."/>
            <person name="Newbold C.J."/>
            <person name="Golyshin P.N."/>
            <person name="Simon M.A."/>
            <person name="Lopez G."/>
            <person name="Yakimov M.M."/>
            <person name="Ferrer M."/>
        </authorList>
    </citation>
    <scope>NUCLEOTIDE SEQUENCE</scope>
</reference>
<dbReference type="GO" id="GO:0004788">
    <property type="term" value="F:thiamine diphosphokinase activity"/>
    <property type="evidence" value="ECO:0007669"/>
    <property type="project" value="InterPro"/>
</dbReference>
<feature type="domain" description="Thiamin pyrophosphokinase-like substrate-binding" evidence="6">
    <location>
        <begin position="138"/>
        <end position="205"/>
    </location>
</feature>
<dbReference type="InterPro" id="IPR036759">
    <property type="entry name" value="TPK_catalytic_sf"/>
</dbReference>
<keyword evidence="4" id="KW-0067">ATP-binding</keyword>
<dbReference type="GO" id="GO:0016301">
    <property type="term" value="F:kinase activity"/>
    <property type="evidence" value="ECO:0007669"/>
    <property type="project" value="UniProtKB-KW"/>
</dbReference>
<dbReference type="GO" id="GO:0005524">
    <property type="term" value="F:ATP binding"/>
    <property type="evidence" value="ECO:0007669"/>
    <property type="project" value="UniProtKB-KW"/>
</dbReference>
<dbReference type="PANTHER" id="PTHR41299:SF1">
    <property type="entry name" value="THIAMINE PYROPHOSPHOKINASE"/>
    <property type="match status" value="1"/>
</dbReference>
<evidence type="ECO:0000259" key="6">
    <source>
        <dbReference type="Pfam" id="PF21275"/>
    </source>
</evidence>
<keyword evidence="2" id="KW-0547">Nucleotide-binding</keyword>
<evidence type="ECO:0000256" key="4">
    <source>
        <dbReference type="ARBA" id="ARBA00022840"/>
    </source>
</evidence>
<dbReference type="AlphaFoldDB" id="J9CBX1"/>
<dbReference type="InterPro" id="IPR007371">
    <property type="entry name" value="TPK_catalytic"/>
</dbReference>
<evidence type="ECO:0000256" key="3">
    <source>
        <dbReference type="ARBA" id="ARBA00022777"/>
    </source>
</evidence>
<evidence type="ECO:0000259" key="5">
    <source>
        <dbReference type="Pfam" id="PF04263"/>
    </source>
</evidence>
<evidence type="ECO:0000256" key="2">
    <source>
        <dbReference type="ARBA" id="ARBA00022741"/>
    </source>
</evidence>
<dbReference type="PANTHER" id="PTHR41299">
    <property type="entry name" value="THIAMINE PYROPHOSPHOKINASE"/>
    <property type="match status" value="1"/>
</dbReference>
<evidence type="ECO:0000256" key="1">
    <source>
        <dbReference type="ARBA" id="ARBA00022679"/>
    </source>
</evidence>
<evidence type="ECO:0000313" key="7">
    <source>
        <dbReference type="EMBL" id="EJW97445.1"/>
    </source>
</evidence>
<comment type="caution">
    <text evidence="7">The sequence shown here is derived from an EMBL/GenBank/DDBJ whole genome shotgun (WGS) entry which is preliminary data.</text>
</comment>
<name>J9CBX1_9ZZZZ</name>
<gene>
    <name evidence="7" type="ORF">EVA_14445</name>
</gene>
<protein>
    <submittedName>
        <fullName evidence="7">Thiamine pyrophosphokinase</fullName>
    </submittedName>
</protein>
<dbReference type="SUPFAM" id="SSF63999">
    <property type="entry name" value="Thiamin pyrophosphokinase, catalytic domain"/>
    <property type="match status" value="1"/>
</dbReference>
<accession>J9CBX1</accession>
<dbReference type="NCBIfam" id="TIGR01378">
    <property type="entry name" value="thi_PPkinase"/>
    <property type="match status" value="1"/>
</dbReference>
<dbReference type="InterPro" id="IPR053149">
    <property type="entry name" value="TPK"/>
</dbReference>
<dbReference type="Pfam" id="PF21275">
    <property type="entry name" value="Thi_PPkinase_C"/>
    <property type="match status" value="1"/>
</dbReference>
<keyword evidence="1" id="KW-0808">Transferase</keyword>
<dbReference type="GO" id="GO:0006772">
    <property type="term" value="P:thiamine metabolic process"/>
    <property type="evidence" value="ECO:0007669"/>
    <property type="project" value="InterPro"/>
</dbReference>
<dbReference type="Pfam" id="PF04263">
    <property type="entry name" value="TPK_catalytic"/>
    <property type="match status" value="1"/>
</dbReference>
<dbReference type="InterPro" id="IPR049442">
    <property type="entry name" value="Thi_PPkinase-like_C"/>
</dbReference>
<dbReference type="GO" id="GO:0009229">
    <property type="term" value="P:thiamine diphosphate biosynthetic process"/>
    <property type="evidence" value="ECO:0007669"/>
    <property type="project" value="InterPro"/>
</dbReference>
<proteinExistence type="predicted"/>
<organism evidence="7">
    <name type="scientific">gut metagenome</name>
    <dbReference type="NCBI Taxonomy" id="749906"/>
    <lineage>
        <taxon>unclassified sequences</taxon>
        <taxon>metagenomes</taxon>
        <taxon>organismal metagenomes</taxon>
    </lineage>
</organism>
<sequence length="209" mass="23265">MEKDDKLMKTEAVVMGNGDFPTHPIPLKILAEAPLVVCCDGGANNYIAQGYVPNLIIGDGDSISTENKAKYGHLLHRISEQETNDQTKAVTYLLQKGIRHITILAATGKREDHTLGNISLLIEYMNNGANVRMYTDYGVIIPCHDTQTFTCHPGQQVSIINFTAHHISGHGLVYPLRDFTNWWQGTLNECTSEKFSIEAQGDYLVILNY</sequence>
<dbReference type="InterPro" id="IPR006282">
    <property type="entry name" value="Thi_PPkinase"/>
</dbReference>
<dbReference type="Gene3D" id="3.40.50.10240">
    <property type="entry name" value="Thiamin pyrophosphokinase, catalytic domain"/>
    <property type="match status" value="1"/>
</dbReference>